<reference evidence="1 3" key="1">
    <citation type="submission" date="2022-09" db="EMBL/GenBank/DDBJ databases">
        <title>Enrichment on poylsaccharides allowed isolation of novel metabolic and taxonomic groups of Haloarchaea.</title>
        <authorList>
            <person name="Sorokin D.Y."/>
            <person name="Elcheninov A.G."/>
            <person name="Khizhniak T.V."/>
            <person name="Kolganova T.V."/>
            <person name="Kublanov I.V."/>
        </authorList>
    </citation>
    <scope>NUCLEOTIDE SEQUENCE</scope>
    <source>
        <strain evidence="2 3">AArc-m2/3/4</strain>
        <strain evidence="1">AArc-xg1-1</strain>
    </source>
</reference>
<dbReference type="Proteomes" id="UP001320972">
    <property type="component" value="Unassembled WGS sequence"/>
</dbReference>
<keyword evidence="3" id="KW-1185">Reference proteome</keyword>
<gene>
    <name evidence="2" type="ORF">OB955_18405</name>
    <name evidence="1" type="ORF">OB960_16435</name>
</gene>
<evidence type="ECO:0000313" key="4">
    <source>
        <dbReference type="Proteomes" id="UP001321018"/>
    </source>
</evidence>
<evidence type="ECO:0000313" key="2">
    <source>
        <dbReference type="EMBL" id="MCU4974694.1"/>
    </source>
</evidence>
<evidence type="ECO:0000313" key="3">
    <source>
        <dbReference type="Proteomes" id="UP001320972"/>
    </source>
</evidence>
<dbReference type="Proteomes" id="UP001321018">
    <property type="component" value="Unassembled WGS sequence"/>
</dbReference>
<comment type="caution">
    <text evidence="1">The sequence shown here is derived from an EMBL/GenBank/DDBJ whole genome shotgun (WGS) entry which is preliminary data.</text>
</comment>
<dbReference type="EMBL" id="JAOPKB010000013">
    <property type="protein sequence ID" value="MCU4974694.1"/>
    <property type="molecule type" value="Genomic_DNA"/>
</dbReference>
<organism evidence="1 4">
    <name type="scientific">Natronoglomus mannanivorans</name>
    <dbReference type="NCBI Taxonomy" id="2979990"/>
    <lineage>
        <taxon>Archaea</taxon>
        <taxon>Methanobacteriati</taxon>
        <taxon>Methanobacteriota</taxon>
        <taxon>Stenosarchaea group</taxon>
        <taxon>Halobacteria</taxon>
        <taxon>Halobacteriales</taxon>
        <taxon>Natrialbaceae</taxon>
        <taxon>Natronoglomus</taxon>
    </lineage>
</organism>
<proteinExistence type="predicted"/>
<dbReference type="RefSeq" id="WP_338004783.1">
    <property type="nucleotide sequence ID" value="NZ_JAOPKA010000011.1"/>
</dbReference>
<protein>
    <submittedName>
        <fullName evidence="1">Uncharacterized protein</fullName>
    </submittedName>
</protein>
<dbReference type="AlphaFoldDB" id="A0AAP2Z0H9"/>
<accession>A0AAP2Z0H9</accession>
<name>A0AAP2Z0H9_9EURY</name>
<dbReference type="EMBL" id="JAOPKA010000011">
    <property type="protein sequence ID" value="MCU4742976.1"/>
    <property type="molecule type" value="Genomic_DNA"/>
</dbReference>
<evidence type="ECO:0000313" key="1">
    <source>
        <dbReference type="EMBL" id="MCU4742976.1"/>
    </source>
</evidence>
<sequence>MPHELTIGSRGEPSNFEITVDGTIETPFENPTQEAIIASGSTVEGSVDDDGLEFQVSGTITSITVTGADAVVSIDGEAIDPVDYCT</sequence>